<keyword evidence="9" id="KW-1185">Reference proteome</keyword>
<feature type="transmembrane region" description="Helical" evidence="7">
    <location>
        <begin position="429"/>
        <end position="448"/>
    </location>
</feature>
<feature type="transmembrane region" description="Helical" evidence="7">
    <location>
        <begin position="454"/>
        <end position="477"/>
    </location>
</feature>
<evidence type="ECO:0008006" key="10">
    <source>
        <dbReference type="Google" id="ProtNLM"/>
    </source>
</evidence>
<dbReference type="eggNOG" id="COG0531">
    <property type="taxonomic scope" value="Bacteria"/>
</dbReference>
<feature type="transmembrane region" description="Helical" evidence="7">
    <location>
        <begin position="79"/>
        <end position="98"/>
    </location>
</feature>
<keyword evidence="2" id="KW-1003">Cell membrane</keyword>
<feature type="region of interest" description="Disordered" evidence="6">
    <location>
        <begin position="1"/>
        <end position="32"/>
    </location>
</feature>
<feature type="transmembrane region" description="Helical" evidence="7">
    <location>
        <begin position="188"/>
        <end position="208"/>
    </location>
</feature>
<sequence>MIRARRRRQPARRTGHFALPHPPRPEDPAMRTTTNRGLQPNVLGTFDTIVMAVAGSAPAYSMAATTAVLFGAVGHAGPAALLYCAIPMFGIVLAYARLGRIDVNAGAGYSWVGRTLHPFLGFLSGWALVFAATVFMVAGSLPAGSLTLSLIDADLADSTPLAAAVGAGWFLIMLLVVLGGARLTVRAQLIMSGVEMLILIGFILAAVAHRGRATAFDWSWFGLGQFEGPQGFAAGALIAAFYYWGWDVTSNLSEETRNSRRTAGLAALVGVAFVFLLFVAVTVVVNVLLTAEEIRTAGPNVLAVIGQQIWPGVGGKLLVVAVLLSTVATLETTLLQVTRSLFAMGRDRTLPAPLGIVHRRWNTPWVAITAVGGAALVMFAAAAAAGSVQQILRDAVSAIGLQIAFYYGLAGIAAIVAYKAVLFRSVKNLVLGGLWPLLGSAFMLWAFVESLGELSTTALTIGLGGLLLGLLPLLVYWRKGSDYYRPARLDALRAMAAAEGSGPATRARTGTRDQSYATDF</sequence>
<dbReference type="PANTHER" id="PTHR42770:SF7">
    <property type="entry name" value="MEMBRANE PROTEIN"/>
    <property type="match status" value="1"/>
</dbReference>
<dbReference type="PATRIC" id="fig|953739.5.peg.5768"/>
<dbReference type="InterPro" id="IPR002293">
    <property type="entry name" value="AA/rel_permease1"/>
</dbReference>
<evidence type="ECO:0000256" key="5">
    <source>
        <dbReference type="ARBA" id="ARBA00023136"/>
    </source>
</evidence>
<keyword evidence="4 7" id="KW-1133">Transmembrane helix</keyword>
<dbReference type="HOGENOM" id="CLU_039037_0_0_11"/>
<dbReference type="KEGG" id="sve:SVEN_3546"/>
<dbReference type="EMBL" id="FR845719">
    <property type="protein sequence ID" value="CCA56832.1"/>
    <property type="molecule type" value="Genomic_DNA"/>
</dbReference>
<evidence type="ECO:0000256" key="6">
    <source>
        <dbReference type="SAM" id="MobiDB-lite"/>
    </source>
</evidence>
<evidence type="ECO:0000256" key="2">
    <source>
        <dbReference type="ARBA" id="ARBA00022475"/>
    </source>
</evidence>
<dbReference type="GO" id="GO:0022857">
    <property type="term" value="F:transmembrane transporter activity"/>
    <property type="evidence" value="ECO:0007669"/>
    <property type="project" value="InterPro"/>
</dbReference>
<feature type="transmembrane region" description="Helical" evidence="7">
    <location>
        <begin position="265"/>
        <end position="289"/>
    </location>
</feature>
<dbReference type="STRING" id="953739.SVEN_3546"/>
<dbReference type="AlphaFoldDB" id="F2RBX1"/>
<feature type="transmembrane region" description="Helical" evidence="7">
    <location>
        <begin position="49"/>
        <end position="73"/>
    </location>
</feature>
<evidence type="ECO:0000313" key="9">
    <source>
        <dbReference type="Proteomes" id="UP000006854"/>
    </source>
</evidence>
<dbReference type="PIRSF" id="PIRSF006060">
    <property type="entry name" value="AA_transporter"/>
    <property type="match status" value="1"/>
</dbReference>
<feature type="transmembrane region" description="Helical" evidence="7">
    <location>
        <begin position="398"/>
        <end position="417"/>
    </location>
</feature>
<keyword evidence="3 7" id="KW-0812">Transmembrane</keyword>
<feature type="transmembrane region" description="Helical" evidence="7">
    <location>
        <begin position="119"/>
        <end position="141"/>
    </location>
</feature>
<gene>
    <name evidence="8" type="ordered locus">SVEN_3546</name>
</gene>
<evidence type="ECO:0000256" key="4">
    <source>
        <dbReference type="ARBA" id="ARBA00022989"/>
    </source>
</evidence>
<organism evidence="8 9">
    <name type="scientific">Streptomyces venezuelae (strain ATCC 10712 / CBS 650.69 / DSM 40230 / JCM 4526 / NBRC 13096 / PD 04745)</name>
    <dbReference type="NCBI Taxonomy" id="953739"/>
    <lineage>
        <taxon>Bacteria</taxon>
        <taxon>Bacillati</taxon>
        <taxon>Actinomycetota</taxon>
        <taxon>Actinomycetes</taxon>
        <taxon>Kitasatosporales</taxon>
        <taxon>Streptomycetaceae</taxon>
        <taxon>Streptomyces</taxon>
    </lineage>
</organism>
<comment type="subcellular location">
    <subcellularLocation>
        <location evidence="1">Cell membrane</location>
        <topology evidence="1">Multi-pass membrane protein</topology>
    </subcellularLocation>
</comment>
<dbReference type="Pfam" id="PF13520">
    <property type="entry name" value="AA_permease_2"/>
    <property type="match status" value="1"/>
</dbReference>
<feature type="transmembrane region" description="Helical" evidence="7">
    <location>
        <begin position="309"/>
        <end position="330"/>
    </location>
</feature>
<feature type="transmembrane region" description="Helical" evidence="7">
    <location>
        <begin position="228"/>
        <end position="245"/>
    </location>
</feature>
<feature type="compositionally biased region" description="Basic residues" evidence="6">
    <location>
        <begin position="1"/>
        <end position="15"/>
    </location>
</feature>
<feature type="transmembrane region" description="Helical" evidence="7">
    <location>
        <begin position="161"/>
        <end position="181"/>
    </location>
</feature>
<dbReference type="Gene3D" id="1.20.1740.10">
    <property type="entry name" value="Amino acid/polyamine transporter I"/>
    <property type="match status" value="1"/>
</dbReference>
<dbReference type="Proteomes" id="UP000006854">
    <property type="component" value="Chromosome"/>
</dbReference>
<name>F2RBX1_STRVP</name>
<dbReference type="GO" id="GO:0005886">
    <property type="term" value="C:plasma membrane"/>
    <property type="evidence" value="ECO:0007669"/>
    <property type="project" value="UniProtKB-SubCell"/>
</dbReference>
<evidence type="ECO:0000256" key="1">
    <source>
        <dbReference type="ARBA" id="ARBA00004651"/>
    </source>
</evidence>
<accession>F2RBX1</accession>
<proteinExistence type="predicted"/>
<evidence type="ECO:0000256" key="7">
    <source>
        <dbReference type="SAM" id="Phobius"/>
    </source>
</evidence>
<dbReference type="PANTHER" id="PTHR42770">
    <property type="entry name" value="AMINO ACID TRANSPORTER-RELATED"/>
    <property type="match status" value="1"/>
</dbReference>
<keyword evidence="5 7" id="KW-0472">Membrane</keyword>
<evidence type="ECO:0000313" key="8">
    <source>
        <dbReference type="EMBL" id="CCA56832.1"/>
    </source>
</evidence>
<feature type="transmembrane region" description="Helical" evidence="7">
    <location>
        <begin position="365"/>
        <end position="386"/>
    </location>
</feature>
<protein>
    <recommendedName>
        <fullName evidence="10">Amino acid permease</fullName>
    </recommendedName>
</protein>
<reference evidence="8 9" key="1">
    <citation type="journal article" date="2011" name="BMC Genomics">
        <title>Genome-wide analysis of the role of GlnR in Streptomyces venezuelae provides new insights into global nitrogen regulation in actinomycetes.</title>
        <authorList>
            <person name="Pullan S.T."/>
            <person name="Bibb M.J."/>
            <person name="Merrick M."/>
        </authorList>
    </citation>
    <scope>NUCLEOTIDE SEQUENCE [LARGE SCALE GENOMIC DNA]</scope>
    <source>
        <strain evidence="9">ATCC 10712 / CBS 650.69 / DSM 40230 / JCM 4526 / NBRC 13096 / PD 04745</strain>
    </source>
</reference>
<dbReference type="InterPro" id="IPR050367">
    <property type="entry name" value="APC_superfamily"/>
</dbReference>
<evidence type="ECO:0000256" key="3">
    <source>
        <dbReference type="ARBA" id="ARBA00022692"/>
    </source>
</evidence>